<keyword evidence="6" id="KW-0539">Nucleus</keyword>
<evidence type="ECO:0000259" key="9">
    <source>
        <dbReference type="PROSITE" id="PS51294"/>
    </source>
</evidence>
<feature type="non-terminal residue" evidence="10">
    <location>
        <position position="1"/>
    </location>
</feature>
<dbReference type="PANTHER" id="PTHR47997:SF11">
    <property type="entry name" value="TRANSCRIPTION FACTOR LAF1"/>
    <property type="match status" value="1"/>
</dbReference>
<keyword evidence="2" id="KW-0677">Repeat</keyword>
<feature type="region of interest" description="Disordered" evidence="7">
    <location>
        <begin position="53"/>
        <end position="78"/>
    </location>
</feature>
<dbReference type="PROSITE" id="PS50090">
    <property type="entry name" value="MYB_LIKE"/>
    <property type="match status" value="1"/>
</dbReference>
<dbReference type="AlphaFoldDB" id="A0A7J9L760"/>
<evidence type="ECO:0000313" key="10">
    <source>
        <dbReference type="EMBL" id="MBA0854523.1"/>
    </source>
</evidence>
<dbReference type="Pfam" id="PF00249">
    <property type="entry name" value="Myb_DNA-binding"/>
    <property type="match status" value="1"/>
</dbReference>
<feature type="domain" description="Myb-like" evidence="8">
    <location>
        <begin position="1"/>
        <end position="24"/>
    </location>
</feature>
<dbReference type="SUPFAM" id="SSF46689">
    <property type="entry name" value="Homeodomain-like"/>
    <property type="match status" value="1"/>
</dbReference>
<dbReference type="InterPro" id="IPR009057">
    <property type="entry name" value="Homeodomain-like_sf"/>
</dbReference>
<comment type="caution">
    <text evidence="10">The sequence shown here is derived from an EMBL/GenBank/DDBJ whole genome shotgun (WGS) entry which is preliminary data.</text>
</comment>
<evidence type="ECO:0000256" key="3">
    <source>
        <dbReference type="ARBA" id="ARBA00023015"/>
    </source>
</evidence>
<sequence length="78" mass="8897">WSTLAKSLPGRTDDEIKNYWYSHLKKRTKGDEEEKCSSWQSEATQNENIFESEAESNSIDDMMLGSSPPSSPSLSFYI</sequence>
<evidence type="ECO:0000313" key="11">
    <source>
        <dbReference type="Proteomes" id="UP000593576"/>
    </source>
</evidence>
<evidence type="ECO:0000256" key="5">
    <source>
        <dbReference type="ARBA" id="ARBA00023163"/>
    </source>
</evidence>
<keyword evidence="4" id="KW-0238">DNA-binding</keyword>
<dbReference type="PROSITE" id="PS51294">
    <property type="entry name" value="HTH_MYB"/>
    <property type="match status" value="1"/>
</dbReference>
<evidence type="ECO:0000256" key="2">
    <source>
        <dbReference type="ARBA" id="ARBA00022737"/>
    </source>
</evidence>
<evidence type="ECO:0000256" key="6">
    <source>
        <dbReference type="ARBA" id="ARBA00023242"/>
    </source>
</evidence>
<dbReference type="GO" id="GO:0003677">
    <property type="term" value="F:DNA binding"/>
    <property type="evidence" value="ECO:0007669"/>
    <property type="project" value="UniProtKB-KW"/>
</dbReference>
<evidence type="ECO:0000256" key="4">
    <source>
        <dbReference type="ARBA" id="ARBA00023125"/>
    </source>
</evidence>
<keyword evidence="5" id="KW-0804">Transcription</keyword>
<keyword evidence="11" id="KW-1185">Reference proteome</keyword>
<dbReference type="GO" id="GO:0005634">
    <property type="term" value="C:nucleus"/>
    <property type="evidence" value="ECO:0007669"/>
    <property type="project" value="UniProtKB-SubCell"/>
</dbReference>
<accession>A0A7J9L760</accession>
<dbReference type="OrthoDB" id="2143914at2759"/>
<dbReference type="InterPro" id="IPR017930">
    <property type="entry name" value="Myb_dom"/>
</dbReference>
<dbReference type="Gene3D" id="1.10.10.60">
    <property type="entry name" value="Homeodomain-like"/>
    <property type="match status" value="1"/>
</dbReference>
<dbReference type="EMBL" id="JABFAF010000005">
    <property type="protein sequence ID" value="MBA0854523.1"/>
    <property type="molecule type" value="Genomic_DNA"/>
</dbReference>
<evidence type="ECO:0000256" key="1">
    <source>
        <dbReference type="ARBA" id="ARBA00004123"/>
    </source>
</evidence>
<dbReference type="Proteomes" id="UP000593576">
    <property type="component" value="Unassembled WGS sequence"/>
</dbReference>
<name>A0A7J9L760_GOSSC</name>
<evidence type="ECO:0000256" key="7">
    <source>
        <dbReference type="SAM" id="MobiDB-lite"/>
    </source>
</evidence>
<organism evidence="10 11">
    <name type="scientific">Gossypium schwendimanii</name>
    <name type="common">Cotton</name>
    <dbReference type="NCBI Taxonomy" id="34291"/>
    <lineage>
        <taxon>Eukaryota</taxon>
        <taxon>Viridiplantae</taxon>
        <taxon>Streptophyta</taxon>
        <taxon>Embryophyta</taxon>
        <taxon>Tracheophyta</taxon>
        <taxon>Spermatophyta</taxon>
        <taxon>Magnoliopsida</taxon>
        <taxon>eudicotyledons</taxon>
        <taxon>Gunneridae</taxon>
        <taxon>Pentapetalae</taxon>
        <taxon>rosids</taxon>
        <taxon>malvids</taxon>
        <taxon>Malvales</taxon>
        <taxon>Malvaceae</taxon>
        <taxon>Malvoideae</taxon>
        <taxon>Gossypium</taxon>
    </lineage>
</organism>
<reference evidence="10 11" key="1">
    <citation type="journal article" date="2019" name="Genome Biol. Evol.">
        <title>Insights into the evolution of the New World diploid cottons (Gossypium, subgenus Houzingenia) based on genome sequencing.</title>
        <authorList>
            <person name="Grover C.E."/>
            <person name="Arick M.A. 2nd"/>
            <person name="Thrash A."/>
            <person name="Conover J.L."/>
            <person name="Sanders W.S."/>
            <person name="Peterson D.G."/>
            <person name="Frelichowski J.E."/>
            <person name="Scheffler J.A."/>
            <person name="Scheffler B.E."/>
            <person name="Wendel J.F."/>
        </authorList>
    </citation>
    <scope>NUCLEOTIDE SEQUENCE [LARGE SCALE GENOMIC DNA]</scope>
    <source>
        <strain evidence="10">1</strain>
        <tissue evidence="10">Leaf</tissue>
    </source>
</reference>
<gene>
    <name evidence="10" type="ORF">Goshw_001105</name>
</gene>
<dbReference type="PANTHER" id="PTHR47997">
    <property type="entry name" value="MYB DOMAIN PROTEIN 55"/>
    <property type="match status" value="1"/>
</dbReference>
<feature type="domain" description="HTH myb-type" evidence="9">
    <location>
        <begin position="1"/>
        <end position="28"/>
    </location>
</feature>
<protein>
    <submittedName>
        <fullName evidence="10">Uncharacterized protein</fullName>
    </submittedName>
</protein>
<comment type="subcellular location">
    <subcellularLocation>
        <location evidence="1">Nucleus</location>
    </subcellularLocation>
</comment>
<dbReference type="CDD" id="cd00167">
    <property type="entry name" value="SANT"/>
    <property type="match status" value="1"/>
</dbReference>
<dbReference type="InterPro" id="IPR051953">
    <property type="entry name" value="Plant_SW-associated_TFs"/>
</dbReference>
<feature type="compositionally biased region" description="Low complexity" evidence="7">
    <location>
        <begin position="66"/>
        <end position="78"/>
    </location>
</feature>
<dbReference type="InterPro" id="IPR001005">
    <property type="entry name" value="SANT/Myb"/>
</dbReference>
<evidence type="ECO:0000259" key="8">
    <source>
        <dbReference type="PROSITE" id="PS50090"/>
    </source>
</evidence>
<keyword evidence="3" id="KW-0805">Transcription regulation</keyword>
<proteinExistence type="predicted"/>